<protein>
    <recommendedName>
        <fullName evidence="1">Integrase catalytic domain-containing protein</fullName>
    </recommendedName>
</protein>
<dbReference type="OrthoDB" id="413122at2759"/>
<gene>
    <name evidence="2" type="ORF">OXX778_LOCUS18955</name>
</gene>
<reference evidence="2" key="1">
    <citation type="submission" date="2021-02" db="EMBL/GenBank/DDBJ databases">
        <authorList>
            <person name="Nowell W R."/>
        </authorList>
    </citation>
    <scope>NUCLEOTIDE SEQUENCE</scope>
    <source>
        <strain evidence="2">Ploen Becks lab</strain>
    </source>
</reference>
<evidence type="ECO:0000313" key="2">
    <source>
        <dbReference type="EMBL" id="CAF1053777.1"/>
    </source>
</evidence>
<dbReference type="AlphaFoldDB" id="A0A814KPK0"/>
<dbReference type="SUPFAM" id="SSF53098">
    <property type="entry name" value="Ribonuclease H-like"/>
    <property type="match status" value="1"/>
</dbReference>
<dbReference type="InterPro" id="IPR012337">
    <property type="entry name" value="RNaseH-like_sf"/>
</dbReference>
<dbReference type="InterPro" id="IPR001584">
    <property type="entry name" value="Integrase_cat-core"/>
</dbReference>
<proteinExistence type="predicted"/>
<dbReference type="InterPro" id="IPR036397">
    <property type="entry name" value="RNaseH_sf"/>
</dbReference>
<evidence type="ECO:0000259" key="1">
    <source>
        <dbReference type="PROSITE" id="PS50994"/>
    </source>
</evidence>
<name>A0A814KPK0_9BILA</name>
<dbReference type="Pfam" id="PF00665">
    <property type="entry name" value="rve"/>
    <property type="match status" value="1"/>
</dbReference>
<dbReference type="PROSITE" id="PS50994">
    <property type="entry name" value="INTEGRASE"/>
    <property type="match status" value="1"/>
</dbReference>
<evidence type="ECO:0000313" key="3">
    <source>
        <dbReference type="Proteomes" id="UP000663879"/>
    </source>
</evidence>
<sequence length="191" mass="21815">MVRIVIGKLTVRVTKNQDQLNKDLKQLYTDLEQTRDLIGIDIAAPLKLNKNGNTHFNLALENISKYCITVSTPRTTSEETIRIGRDRINNVFGKPYAILSDQGRNFELRAFDEFCKSQGIKNQENVLPSAIHDDWDEALIPDTFAYSNAVHDSTIEEQVRDKIGIAQMKQKKQYDKNVRDKNSFKPGDLVC</sequence>
<comment type="caution">
    <text evidence="2">The sequence shown here is derived from an EMBL/GenBank/DDBJ whole genome shotgun (WGS) entry which is preliminary data.</text>
</comment>
<dbReference type="Proteomes" id="UP000663879">
    <property type="component" value="Unassembled WGS sequence"/>
</dbReference>
<accession>A0A814KPK0</accession>
<organism evidence="2 3">
    <name type="scientific">Brachionus calyciflorus</name>
    <dbReference type="NCBI Taxonomy" id="104777"/>
    <lineage>
        <taxon>Eukaryota</taxon>
        <taxon>Metazoa</taxon>
        <taxon>Spiralia</taxon>
        <taxon>Gnathifera</taxon>
        <taxon>Rotifera</taxon>
        <taxon>Eurotatoria</taxon>
        <taxon>Monogononta</taxon>
        <taxon>Pseudotrocha</taxon>
        <taxon>Ploima</taxon>
        <taxon>Brachionidae</taxon>
        <taxon>Brachionus</taxon>
    </lineage>
</organism>
<dbReference type="Gene3D" id="3.30.420.10">
    <property type="entry name" value="Ribonuclease H-like superfamily/Ribonuclease H"/>
    <property type="match status" value="1"/>
</dbReference>
<dbReference type="GO" id="GO:0003676">
    <property type="term" value="F:nucleic acid binding"/>
    <property type="evidence" value="ECO:0007669"/>
    <property type="project" value="InterPro"/>
</dbReference>
<keyword evidence="3" id="KW-1185">Reference proteome</keyword>
<dbReference type="EMBL" id="CAJNOC010005489">
    <property type="protein sequence ID" value="CAF1053777.1"/>
    <property type="molecule type" value="Genomic_DNA"/>
</dbReference>
<feature type="domain" description="Integrase catalytic" evidence="1">
    <location>
        <begin position="30"/>
        <end position="121"/>
    </location>
</feature>
<dbReference type="GO" id="GO:0015074">
    <property type="term" value="P:DNA integration"/>
    <property type="evidence" value="ECO:0007669"/>
    <property type="project" value="InterPro"/>
</dbReference>